<evidence type="ECO:0000256" key="7">
    <source>
        <dbReference type="SAM" id="Phobius"/>
    </source>
</evidence>
<keyword evidence="2" id="KW-0997">Cell inner membrane</keyword>
<gene>
    <name evidence="10" type="ORF">A2406_02370</name>
</gene>
<keyword evidence="3" id="KW-0132">Cell division</keyword>
<evidence type="ECO:0000313" key="11">
    <source>
        <dbReference type="Proteomes" id="UP000177626"/>
    </source>
</evidence>
<sequence length="274" mass="32770">MRGMIKTNKSWQRHLPKRPQPVKRDYYNTTRVSYQKTVVRIILVILGLLLVQSIFQIKYFKIEKINLAGQKDLSVEEAQQFIISELAKTKFFFFEENNYWLAPIDELSYQLKEKYNLEEAKIEKKWPDSLLVTVKEKVSHFIWQKDNSLYLLDAHGLLNRQISFLDDKYLVLEDKRDYRPQGEQIFTPEEIEVINQIYLNWNDLIAPKVKMSKITIYNDWNIDLHTETGFYVKIDKDQDIKEQLNNLRAVLEENITGVDIDYIDIRFGDKVYFK</sequence>
<proteinExistence type="predicted"/>
<reference evidence="10 11" key="1">
    <citation type="journal article" date="2016" name="Nat. Commun.">
        <title>Thousands of microbial genomes shed light on interconnected biogeochemical processes in an aquifer system.</title>
        <authorList>
            <person name="Anantharaman K."/>
            <person name="Brown C.T."/>
            <person name="Hug L.A."/>
            <person name="Sharon I."/>
            <person name="Castelle C.J."/>
            <person name="Probst A.J."/>
            <person name="Thomas B.C."/>
            <person name="Singh A."/>
            <person name="Wilkins M.J."/>
            <person name="Karaoz U."/>
            <person name="Brodie E.L."/>
            <person name="Williams K.H."/>
            <person name="Hubbard S.S."/>
            <person name="Banfield J.F."/>
        </authorList>
    </citation>
    <scope>NUCLEOTIDE SEQUENCE [LARGE SCALE GENOMIC DNA]</scope>
</reference>
<keyword evidence="6" id="KW-0131">Cell cycle</keyword>
<evidence type="ECO:0000256" key="5">
    <source>
        <dbReference type="ARBA" id="ARBA00022989"/>
    </source>
</evidence>
<dbReference type="Pfam" id="PF03799">
    <property type="entry name" value="FtsQ_DivIB_C"/>
    <property type="match status" value="1"/>
</dbReference>
<keyword evidence="1" id="KW-1003">Cell membrane</keyword>
<keyword evidence="7" id="KW-0472">Membrane</keyword>
<organism evidence="10 11">
    <name type="scientific">Candidatus Komeilibacteria bacterium RIFOXYC1_FULL_37_11</name>
    <dbReference type="NCBI Taxonomy" id="1798555"/>
    <lineage>
        <taxon>Bacteria</taxon>
        <taxon>Candidatus Komeiliibacteriota</taxon>
    </lineage>
</organism>
<evidence type="ECO:0000256" key="2">
    <source>
        <dbReference type="ARBA" id="ARBA00022519"/>
    </source>
</evidence>
<dbReference type="PANTHER" id="PTHR35851">
    <property type="entry name" value="CELL DIVISION PROTEIN FTSQ"/>
    <property type="match status" value="1"/>
</dbReference>
<dbReference type="GO" id="GO:0090529">
    <property type="term" value="P:cell septum assembly"/>
    <property type="evidence" value="ECO:0007669"/>
    <property type="project" value="InterPro"/>
</dbReference>
<name>A0A1G2BZR9_9BACT</name>
<evidence type="ECO:0000259" key="9">
    <source>
        <dbReference type="Pfam" id="PF08478"/>
    </source>
</evidence>
<accession>A0A1G2BZR9</accession>
<evidence type="ECO:0000256" key="3">
    <source>
        <dbReference type="ARBA" id="ARBA00022618"/>
    </source>
</evidence>
<dbReference type="EMBL" id="MHKQ01000005">
    <property type="protein sequence ID" value="OGY94648.1"/>
    <property type="molecule type" value="Genomic_DNA"/>
</dbReference>
<evidence type="ECO:0000259" key="8">
    <source>
        <dbReference type="Pfam" id="PF03799"/>
    </source>
</evidence>
<evidence type="ECO:0000256" key="1">
    <source>
        <dbReference type="ARBA" id="ARBA00022475"/>
    </source>
</evidence>
<feature type="domain" description="Cell division protein FtsQ/DivIB C-terminal" evidence="8">
    <location>
        <begin position="142"/>
        <end position="266"/>
    </location>
</feature>
<keyword evidence="4 7" id="KW-0812">Transmembrane</keyword>
<dbReference type="Pfam" id="PF08478">
    <property type="entry name" value="POTRA_1"/>
    <property type="match status" value="1"/>
</dbReference>
<dbReference type="Proteomes" id="UP000177626">
    <property type="component" value="Unassembled WGS sequence"/>
</dbReference>
<evidence type="ECO:0000313" key="10">
    <source>
        <dbReference type="EMBL" id="OGY94648.1"/>
    </source>
</evidence>
<dbReference type="InterPro" id="IPR013685">
    <property type="entry name" value="POTRA_FtsQ_type"/>
</dbReference>
<dbReference type="InterPro" id="IPR005548">
    <property type="entry name" value="Cell_div_FtsQ/DivIB_C"/>
</dbReference>
<dbReference type="InterPro" id="IPR026579">
    <property type="entry name" value="FtsQ"/>
</dbReference>
<comment type="caution">
    <text evidence="10">The sequence shown here is derived from an EMBL/GenBank/DDBJ whole genome shotgun (WGS) entry which is preliminary data.</text>
</comment>
<feature type="transmembrane region" description="Helical" evidence="7">
    <location>
        <begin position="37"/>
        <end position="55"/>
    </location>
</feature>
<dbReference type="PANTHER" id="PTHR35851:SF1">
    <property type="entry name" value="CELL DIVISION PROTEIN FTSQ"/>
    <property type="match status" value="1"/>
</dbReference>
<evidence type="ECO:0000256" key="4">
    <source>
        <dbReference type="ARBA" id="ARBA00022692"/>
    </source>
</evidence>
<evidence type="ECO:0000256" key="6">
    <source>
        <dbReference type="ARBA" id="ARBA00023306"/>
    </source>
</evidence>
<keyword evidence="5 7" id="KW-1133">Transmembrane helix</keyword>
<protein>
    <submittedName>
        <fullName evidence="10">Uncharacterized protein</fullName>
    </submittedName>
</protein>
<dbReference type="AlphaFoldDB" id="A0A1G2BZR9"/>
<feature type="domain" description="POTRA" evidence="9">
    <location>
        <begin position="60"/>
        <end position="136"/>
    </location>
</feature>